<organism evidence="1 2">
    <name type="scientific">Pichia sorbitophila (strain ATCC MYA-4447 / BCRC 22081 / CBS 7064 / NBRC 10061 / NRRL Y-12695)</name>
    <name type="common">Hybrid yeast</name>
    <dbReference type="NCBI Taxonomy" id="559304"/>
    <lineage>
        <taxon>Eukaryota</taxon>
        <taxon>Fungi</taxon>
        <taxon>Dikarya</taxon>
        <taxon>Ascomycota</taxon>
        <taxon>Saccharomycotina</taxon>
        <taxon>Pichiomycetes</taxon>
        <taxon>Debaryomycetaceae</taxon>
        <taxon>Millerozyma</taxon>
    </lineage>
</organism>
<evidence type="ECO:0000313" key="2">
    <source>
        <dbReference type="Proteomes" id="UP000005222"/>
    </source>
</evidence>
<accession>G8YBE1</accession>
<keyword evidence="2" id="KW-1185">Reference proteome</keyword>
<dbReference type="Proteomes" id="UP000005222">
    <property type="component" value="Chromosome J"/>
</dbReference>
<protein>
    <submittedName>
        <fullName evidence="1">Piso0_001989 protein</fullName>
    </submittedName>
</protein>
<evidence type="ECO:0000313" key="1">
    <source>
        <dbReference type="EMBL" id="CCE82272.1"/>
    </source>
</evidence>
<proteinExistence type="predicted"/>
<dbReference type="HOGENOM" id="CLU_2484095_0_0_1"/>
<dbReference type="InParanoid" id="G8YBE1"/>
<dbReference type="EMBL" id="FO082050">
    <property type="protein sequence ID" value="CCE82272.1"/>
    <property type="molecule type" value="Genomic_DNA"/>
</dbReference>
<name>G8YBE1_PICSO</name>
<gene>
    <name evidence="1" type="primary">Piso0_001989</name>
    <name evidence="1" type="ORF">GNLVRS01_PISO0J02275g</name>
</gene>
<sequence length="87" mass="9519">MVALPSSCQSPHAGTPMVRLFHKGELKKTGAACSRGQAVIGGRYWWGKCVSRKFASQIAEECVNRDYMSEYDIIISSSSGHQRRVGG</sequence>
<dbReference type="AlphaFoldDB" id="G8YBE1"/>
<reference evidence="1 2" key="1">
    <citation type="journal article" date="2012" name="G3 (Bethesda)">
        <title>Pichia sorbitophila, an interspecies yeast hybrid reveals early steps of genome resolution following polyploidization.</title>
        <authorList>
            <person name="Leh Louis V."/>
            <person name="Despons L."/>
            <person name="Friedrich A."/>
            <person name="Martin T."/>
            <person name="Durrens P."/>
            <person name="Casaregola S."/>
            <person name="Neuveglise C."/>
            <person name="Fairhead C."/>
            <person name="Marck C."/>
            <person name="Cruz J.A."/>
            <person name="Straub M.L."/>
            <person name="Kugler V."/>
            <person name="Sacerdot C."/>
            <person name="Uzunov Z."/>
            <person name="Thierry A."/>
            <person name="Weiss S."/>
            <person name="Bleykasten C."/>
            <person name="De Montigny J."/>
            <person name="Jacques N."/>
            <person name="Jung P."/>
            <person name="Lemaire M."/>
            <person name="Mallet S."/>
            <person name="Morel G."/>
            <person name="Richard G.F."/>
            <person name="Sarkar A."/>
            <person name="Savel G."/>
            <person name="Schacherer J."/>
            <person name="Seret M.L."/>
            <person name="Talla E."/>
            <person name="Samson G."/>
            <person name="Jubin C."/>
            <person name="Poulain J."/>
            <person name="Vacherie B."/>
            <person name="Barbe V."/>
            <person name="Pelletier E."/>
            <person name="Sherman D.J."/>
            <person name="Westhof E."/>
            <person name="Weissenbach J."/>
            <person name="Baret P.V."/>
            <person name="Wincker P."/>
            <person name="Gaillardin C."/>
            <person name="Dujon B."/>
            <person name="Souciet J.L."/>
        </authorList>
    </citation>
    <scope>NUCLEOTIDE SEQUENCE [LARGE SCALE GENOMIC DNA]</scope>
    <source>
        <strain evidence="2">ATCC MYA-4447 / BCRC 22081 / CBS 7064 / NBRC 10061 / NRRL Y-12695</strain>
    </source>
</reference>